<dbReference type="EMBL" id="JAVDWR010000026">
    <property type="protein sequence ID" value="MDR7122963.1"/>
    <property type="molecule type" value="Genomic_DNA"/>
</dbReference>
<evidence type="ECO:0000259" key="2">
    <source>
        <dbReference type="Pfam" id="PF14219"/>
    </source>
</evidence>
<dbReference type="Pfam" id="PF14219">
    <property type="entry name" value="DUF4328"/>
    <property type="match status" value="1"/>
</dbReference>
<dbReference type="InterPro" id="IPR025565">
    <property type="entry name" value="DUF4328"/>
</dbReference>
<keyword evidence="1" id="KW-0472">Membrane</keyword>
<gene>
    <name evidence="3" type="ORF">J2W69_003946</name>
</gene>
<reference evidence="3 4" key="1">
    <citation type="submission" date="2023-07" db="EMBL/GenBank/DDBJ databases">
        <title>Sorghum-associated microbial communities from plants grown in Nebraska, USA.</title>
        <authorList>
            <person name="Schachtman D."/>
        </authorList>
    </citation>
    <scope>NUCLEOTIDE SEQUENCE [LARGE SCALE GENOMIC DNA]</scope>
    <source>
        <strain evidence="3 4">4138</strain>
    </source>
</reference>
<sequence>MSVKEKYFRDPTSLTTWVRYMLYAQIIVAVVSFVSGNLEHQLLADYQNGVYTSQEQAVADGEANDQRQRLIAIIDLMVFVVSGFLILRWIHRANHNARQLGAENMKFSPGWSIGYYFIPILTLWKPYQAMKEIWGASKEPSNQASQKTSGILPLWWGLWLVSSFLDQVILRLSMRAEELSELITVNSLNQVSEALDIPLALVFLAIVNRVYTMQTARHHSANHQILPTAEIVD</sequence>
<dbReference type="Proteomes" id="UP001257909">
    <property type="component" value="Unassembled WGS sequence"/>
</dbReference>
<organism evidence="3 4">
    <name type="scientific">Rheinheimera soli</name>
    <dbReference type="NCBI Taxonomy" id="443616"/>
    <lineage>
        <taxon>Bacteria</taxon>
        <taxon>Pseudomonadati</taxon>
        <taxon>Pseudomonadota</taxon>
        <taxon>Gammaproteobacteria</taxon>
        <taxon>Chromatiales</taxon>
        <taxon>Chromatiaceae</taxon>
        <taxon>Rheinheimera</taxon>
    </lineage>
</organism>
<keyword evidence="4" id="KW-1185">Reference proteome</keyword>
<name>A0ABU1W5G0_9GAMM</name>
<feature type="transmembrane region" description="Helical" evidence="1">
    <location>
        <begin position="20"/>
        <end position="38"/>
    </location>
</feature>
<evidence type="ECO:0000256" key="1">
    <source>
        <dbReference type="SAM" id="Phobius"/>
    </source>
</evidence>
<evidence type="ECO:0000313" key="3">
    <source>
        <dbReference type="EMBL" id="MDR7122963.1"/>
    </source>
</evidence>
<feature type="domain" description="DUF4328" evidence="2">
    <location>
        <begin position="62"/>
        <end position="210"/>
    </location>
</feature>
<dbReference type="RefSeq" id="WP_310281646.1">
    <property type="nucleotide sequence ID" value="NZ_JAVDWR010000026.1"/>
</dbReference>
<comment type="caution">
    <text evidence="3">The sequence shown here is derived from an EMBL/GenBank/DDBJ whole genome shotgun (WGS) entry which is preliminary data.</text>
</comment>
<protein>
    <recommendedName>
        <fullName evidence="2">DUF4328 domain-containing protein</fullName>
    </recommendedName>
</protein>
<feature type="transmembrane region" description="Helical" evidence="1">
    <location>
        <begin position="70"/>
        <end position="90"/>
    </location>
</feature>
<evidence type="ECO:0000313" key="4">
    <source>
        <dbReference type="Proteomes" id="UP001257909"/>
    </source>
</evidence>
<proteinExistence type="predicted"/>
<accession>A0ABU1W5G0</accession>
<keyword evidence="1" id="KW-1133">Transmembrane helix</keyword>
<keyword evidence="1" id="KW-0812">Transmembrane</keyword>
<feature type="transmembrane region" description="Helical" evidence="1">
    <location>
        <begin position="110"/>
        <end position="127"/>
    </location>
</feature>